<dbReference type="PIRSF" id="PIRSF005353">
    <property type="entry name" value="PbuG"/>
    <property type="match status" value="1"/>
</dbReference>
<dbReference type="GO" id="GO:0005345">
    <property type="term" value="F:purine nucleobase transmembrane transporter activity"/>
    <property type="evidence" value="ECO:0007669"/>
    <property type="project" value="TreeGrafter"/>
</dbReference>
<keyword evidence="3 8" id="KW-0813">Transport</keyword>
<evidence type="ECO:0000313" key="10">
    <source>
        <dbReference type="EMBL" id="EFH10273.1"/>
    </source>
</evidence>
<feature type="transmembrane region" description="Helical" evidence="9">
    <location>
        <begin position="70"/>
        <end position="92"/>
    </location>
</feature>
<proteinExistence type="inferred from homology"/>
<feature type="transmembrane region" description="Helical" evidence="9">
    <location>
        <begin position="429"/>
        <end position="447"/>
    </location>
</feature>
<dbReference type="EMBL" id="ADVL01000679">
    <property type="protein sequence ID" value="EFH10273.1"/>
    <property type="molecule type" value="Genomic_DNA"/>
</dbReference>
<feature type="transmembrane region" description="Helical" evidence="9">
    <location>
        <begin position="38"/>
        <end position="58"/>
    </location>
</feature>
<keyword evidence="7 8" id="KW-0472">Membrane</keyword>
<evidence type="ECO:0000313" key="11">
    <source>
        <dbReference type="Proteomes" id="UP000005324"/>
    </source>
</evidence>
<evidence type="ECO:0000256" key="7">
    <source>
        <dbReference type="ARBA" id="ARBA00023136"/>
    </source>
</evidence>
<feature type="transmembrane region" description="Helical" evidence="9">
    <location>
        <begin position="212"/>
        <end position="230"/>
    </location>
</feature>
<name>D5RQY7_9PROT</name>
<dbReference type="PANTHER" id="PTHR43337">
    <property type="entry name" value="XANTHINE/URACIL PERMEASE C887.17-RELATED"/>
    <property type="match status" value="1"/>
</dbReference>
<keyword evidence="4 8" id="KW-1003">Cell membrane</keyword>
<reference evidence="10 11" key="1">
    <citation type="submission" date="2010-04" db="EMBL/GenBank/DDBJ databases">
        <authorList>
            <person name="Qin X."/>
            <person name="Bachman B."/>
            <person name="Battles P."/>
            <person name="Bell A."/>
            <person name="Bess C."/>
            <person name="Bickham C."/>
            <person name="Chaboub L."/>
            <person name="Chen D."/>
            <person name="Coyle M."/>
            <person name="Deiros D.R."/>
            <person name="Dinh H."/>
            <person name="Forbes L."/>
            <person name="Fowler G."/>
            <person name="Francisco L."/>
            <person name="Fu Q."/>
            <person name="Gubbala S."/>
            <person name="Hale W."/>
            <person name="Han Y."/>
            <person name="Hemphill L."/>
            <person name="Highlander S.K."/>
            <person name="Hirani K."/>
            <person name="Hogues M."/>
            <person name="Jackson L."/>
            <person name="Jakkamsetti A."/>
            <person name="Javaid M."/>
            <person name="Jiang H."/>
            <person name="Korchina V."/>
            <person name="Kovar C."/>
            <person name="Lara F."/>
            <person name="Lee S."/>
            <person name="Mata R."/>
            <person name="Mathew T."/>
            <person name="Moen C."/>
            <person name="Morales K."/>
            <person name="Munidasa M."/>
            <person name="Nazareth L."/>
            <person name="Ngo R."/>
            <person name="Nguyen L."/>
            <person name="Okwuonu G."/>
            <person name="Ongeri F."/>
            <person name="Patil S."/>
            <person name="Petrosino J."/>
            <person name="Pham C."/>
            <person name="Pham P."/>
            <person name="Pu L.-L."/>
            <person name="Puazo M."/>
            <person name="Raj R."/>
            <person name="Reid J."/>
            <person name="Rouhana J."/>
            <person name="Saada N."/>
            <person name="Shang Y."/>
            <person name="Simmons D."/>
            <person name="Thornton R."/>
            <person name="Warren J."/>
            <person name="Weissenberger G."/>
            <person name="Zhang J."/>
            <person name="Zhang L."/>
            <person name="Zhou C."/>
            <person name="Zhu D."/>
            <person name="Muzny D."/>
            <person name="Worley K."/>
            <person name="Gibbs R."/>
        </authorList>
    </citation>
    <scope>NUCLEOTIDE SEQUENCE [LARGE SCALE GENOMIC DNA]</scope>
    <source>
        <strain evidence="10 11">ATCC 49957</strain>
    </source>
</reference>
<evidence type="ECO:0000256" key="8">
    <source>
        <dbReference type="PIRNR" id="PIRNR005353"/>
    </source>
</evidence>
<feature type="transmembrane region" description="Helical" evidence="9">
    <location>
        <begin position="104"/>
        <end position="132"/>
    </location>
</feature>
<comment type="similarity">
    <text evidence="2 8">Belongs to the nucleobase:cation symporter-2 (NCS2) (TC 2.A.40) family. Azg-like subfamily.</text>
</comment>
<organism evidence="10 11">
    <name type="scientific">Pseudoroseomonas cervicalis ATCC 49957</name>
    <dbReference type="NCBI Taxonomy" id="525371"/>
    <lineage>
        <taxon>Bacteria</taxon>
        <taxon>Pseudomonadati</taxon>
        <taxon>Pseudomonadota</taxon>
        <taxon>Alphaproteobacteria</taxon>
        <taxon>Acetobacterales</taxon>
        <taxon>Roseomonadaceae</taxon>
        <taxon>Roseomonas</taxon>
    </lineage>
</organism>
<dbReference type="InterPro" id="IPR045018">
    <property type="entry name" value="Azg-like"/>
</dbReference>
<evidence type="ECO:0000256" key="5">
    <source>
        <dbReference type="ARBA" id="ARBA00022692"/>
    </source>
</evidence>
<evidence type="ECO:0000256" key="4">
    <source>
        <dbReference type="ARBA" id="ARBA00022475"/>
    </source>
</evidence>
<dbReference type="HOGENOM" id="CLU_024508_0_1_5"/>
<dbReference type="Proteomes" id="UP000005324">
    <property type="component" value="Unassembled WGS sequence"/>
</dbReference>
<protein>
    <submittedName>
        <fullName evidence="10">Putative permease</fullName>
    </submittedName>
</protein>
<evidence type="ECO:0000256" key="6">
    <source>
        <dbReference type="ARBA" id="ARBA00022989"/>
    </source>
</evidence>
<dbReference type="GO" id="GO:0005886">
    <property type="term" value="C:plasma membrane"/>
    <property type="evidence" value="ECO:0007669"/>
    <property type="project" value="UniProtKB-SubCell"/>
</dbReference>
<comment type="caution">
    <text evidence="10">The sequence shown here is derived from an EMBL/GenBank/DDBJ whole genome shotgun (WGS) entry which is preliminary data.</text>
</comment>
<evidence type="ECO:0000256" key="3">
    <source>
        <dbReference type="ARBA" id="ARBA00022448"/>
    </source>
</evidence>
<dbReference type="PANTHER" id="PTHR43337:SF1">
    <property type="entry name" value="XANTHINE_URACIL PERMEASE C887.17-RELATED"/>
    <property type="match status" value="1"/>
</dbReference>
<keyword evidence="6 8" id="KW-1133">Transmembrane helix</keyword>
<dbReference type="Pfam" id="PF00860">
    <property type="entry name" value="Xan_ur_permease"/>
    <property type="match status" value="1"/>
</dbReference>
<feature type="transmembrane region" description="Helical" evidence="9">
    <location>
        <begin position="152"/>
        <end position="174"/>
    </location>
</feature>
<evidence type="ECO:0000256" key="9">
    <source>
        <dbReference type="SAM" id="Phobius"/>
    </source>
</evidence>
<dbReference type="InterPro" id="IPR026033">
    <property type="entry name" value="Azg-like_bact_archaea"/>
</dbReference>
<sequence>MEPPSRPVFCCTTAFAEHAALDRFFKLAERGTTPRREVLAGLTTFLTMAYIIVVNPGIMAQAGMDQGAAFVATCLAAAIGSALMGLLANYPVALAPGMGLNARFAFVVVAGMGVSWQVALGAVFLSGLLFLVVSLSGLREWLINAIPLSLKLGIAAGIGFFLLLIGLQGMGLVVDHPVTLVTLGSFRNPATLLSCFGFLLTAGLLARGVTGAIVIGILVTAALGVPFGLTQFQGIVSLPPSLAPTFLQMDLAGALGLGLLVIVFTFFLVDLLDNTGTLIATTHRAGLMRKDGTVPNLGRALMADSGGSMIGAVLGTSTTVSYIESAAGVQAGGRTGLTALTVAVLFLLALFLAPLATSIPAFATAPALVLVACLMAQSLRELHWEEPADYLPAIITALAMPLTFSISTGIGLGFISYAAIQLMAGRARSVSGAVWVLAAASVVKFYLAA</sequence>
<accession>D5RQY7</accession>
<keyword evidence="5 8" id="KW-0812">Transmembrane</keyword>
<feature type="transmembrane region" description="Helical" evidence="9">
    <location>
        <begin position="251"/>
        <end position="269"/>
    </location>
</feature>
<feature type="transmembrane region" description="Helical" evidence="9">
    <location>
        <begin position="186"/>
        <end position="206"/>
    </location>
</feature>
<evidence type="ECO:0000256" key="2">
    <source>
        <dbReference type="ARBA" id="ARBA00005697"/>
    </source>
</evidence>
<evidence type="ECO:0000256" key="1">
    <source>
        <dbReference type="ARBA" id="ARBA00004651"/>
    </source>
</evidence>
<feature type="transmembrane region" description="Helical" evidence="9">
    <location>
        <begin position="391"/>
        <end position="417"/>
    </location>
</feature>
<dbReference type="AlphaFoldDB" id="D5RQY7"/>
<dbReference type="InterPro" id="IPR006043">
    <property type="entry name" value="NCS2"/>
</dbReference>
<gene>
    <name evidence="10" type="primary">yieG</name>
    <name evidence="10" type="ORF">HMPREF0731_3499</name>
</gene>
<keyword evidence="11" id="KW-1185">Reference proteome</keyword>
<comment type="subcellular location">
    <subcellularLocation>
        <location evidence="1 8">Cell membrane</location>
        <topology evidence="1 8">Multi-pass membrane protein</topology>
    </subcellularLocation>
</comment>